<accession>A0AA38XL44</accession>
<organism evidence="2 3">
    <name type="scientific">Cladophialophora chaetospira</name>
    <dbReference type="NCBI Taxonomy" id="386627"/>
    <lineage>
        <taxon>Eukaryota</taxon>
        <taxon>Fungi</taxon>
        <taxon>Dikarya</taxon>
        <taxon>Ascomycota</taxon>
        <taxon>Pezizomycotina</taxon>
        <taxon>Eurotiomycetes</taxon>
        <taxon>Chaetothyriomycetidae</taxon>
        <taxon>Chaetothyriales</taxon>
        <taxon>Herpotrichiellaceae</taxon>
        <taxon>Cladophialophora</taxon>
    </lineage>
</organism>
<feature type="domain" description="Alpha/beta hydrolase fold-3" evidence="1">
    <location>
        <begin position="52"/>
        <end position="170"/>
    </location>
</feature>
<evidence type="ECO:0000259" key="1">
    <source>
        <dbReference type="Pfam" id="PF07859"/>
    </source>
</evidence>
<keyword evidence="3" id="KW-1185">Reference proteome</keyword>
<dbReference type="Proteomes" id="UP001172673">
    <property type="component" value="Unassembled WGS sequence"/>
</dbReference>
<dbReference type="PANTHER" id="PTHR23024">
    <property type="entry name" value="ARYLACETAMIDE DEACETYLASE"/>
    <property type="match status" value="1"/>
</dbReference>
<dbReference type="SUPFAM" id="SSF53474">
    <property type="entry name" value="alpha/beta-Hydrolases"/>
    <property type="match status" value="1"/>
</dbReference>
<dbReference type="InterPro" id="IPR013094">
    <property type="entry name" value="AB_hydrolase_3"/>
</dbReference>
<protein>
    <recommendedName>
        <fullName evidence="1">Alpha/beta hydrolase fold-3 domain-containing protein</fullName>
    </recommendedName>
</protein>
<gene>
    <name evidence="2" type="ORF">H2200_001498</name>
</gene>
<dbReference type="InterPro" id="IPR029058">
    <property type="entry name" value="AB_hydrolase_fold"/>
</dbReference>
<reference evidence="2" key="1">
    <citation type="submission" date="2022-10" db="EMBL/GenBank/DDBJ databases">
        <title>Culturing micro-colonial fungi from biological soil crusts in the Mojave desert and describing Neophaeococcomyces mojavensis, and introducing the new genera and species Taxawa tesnikishii.</title>
        <authorList>
            <person name="Kurbessoian T."/>
            <person name="Stajich J.E."/>
        </authorList>
    </citation>
    <scope>NUCLEOTIDE SEQUENCE</scope>
    <source>
        <strain evidence="2">TK_41</strain>
    </source>
</reference>
<dbReference type="GO" id="GO:0016787">
    <property type="term" value="F:hydrolase activity"/>
    <property type="evidence" value="ECO:0007669"/>
    <property type="project" value="InterPro"/>
</dbReference>
<dbReference type="PANTHER" id="PTHR23024:SF339">
    <property type="entry name" value="ALPHA_BETA HYDROLASE FOLD-3 DOMAIN-CONTAINING PROTEIN"/>
    <property type="match status" value="1"/>
</dbReference>
<sequence>MAQVAPDDFSRYETFNLLKTPYKKVDSHEINVDILYPKLLTKSPPTGSPILIRFHGGGLIAGSSLFPQFFGHWVLELAERHQAIIVSPDHRFLPEASASDVMDDLDDLWKWTNTSLSSYLSDETRAEIKPDVNRTLVTGDSSGGLLSILFSLSYADSLRATTAAYPMVDIMGEWYTTKFHKDFFGLPQFPESVVGDHVAKVKEEEARTGKKVVVSSDPELERAPILFSAIQNGLYKEYFSPRDDRLIPFDRLDKGARFPKGGLFVWHSVDDSICPIDGSEKLAAKVKELQPDLPFTLAKRPGEHGFDGDSKIDEDWLKKGLASLVQAWLK</sequence>
<proteinExistence type="predicted"/>
<dbReference type="EMBL" id="JAPDRK010000002">
    <property type="protein sequence ID" value="KAJ9615423.1"/>
    <property type="molecule type" value="Genomic_DNA"/>
</dbReference>
<evidence type="ECO:0000313" key="2">
    <source>
        <dbReference type="EMBL" id="KAJ9615423.1"/>
    </source>
</evidence>
<evidence type="ECO:0000313" key="3">
    <source>
        <dbReference type="Proteomes" id="UP001172673"/>
    </source>
</evidence>
<dbReference type="Pfam" id="PF07859">
    <property type="entry name" value="Abhydrolase_3"/>
    <property type="match status" value="1"/>
</dbReference>
<comment type="caution">
    <text evidence="2">The sequence shown here is derived from an EMBL/GenBank/DDBJ whole genome shotgun (WGS) entry which is preliminary data.</text>
</comment>
<dbReference type="Gene3D" id="3.40.50.1820">
    <property type="entry name" value="alpha/beta hydrolase"/>
    <property type="match status" value="1"/>
</dbReference>
<name>A0AA38XL44_9EURO</name>
<dbReference type="AlphaFoldDB" id="A0AA38XL44"/>
<dbReference type="InterPro" id="IPR050466">
    <property type="entry name" value="Carboxylest/Gibb_receptor"/>
</dbReference>